<proteinExistence type="inferred from homology"/>
<comment type="similarity">
    <text evidence="1">Belongs to the hemerythrin family.</text>
</comment>
<evidence type="ECO:0000256" key="1">
    <source>
        <dbReference type="ARBA" id="ARBA00010587"/>
    </source>
</evidence>
<evidence type="ECO:0000256" key="2">
    <source>
        <dbReference type="ARBA" id="ARBA00022621"/>
    </source>
</evidence>
<organism evidence="7 8">
    <name type="scientific">Desulfovibrio legallii</name>
    <dbReference type="NCBI Taxonomy" id="571438"/>
    <lineage>
        <taxon>Bacteria</taxon>
        <taxon>Pseudomonadati</taxon>
        <taxon>Thermodesulfobacteriota</taxon>
        <taxon>Desulfovibrionia</taxon>
        <taxon>Desulfovibrionales</taxon>
        <taxon>Desulfovibrionaceae</taxon>
        <taxon>Desulfovibrio</taxon>
    </lineage>
</organism>
<dbReference type="RefSeq" id="WP_118228900.1">
    <property type="nucleotide sequence ID" value="NZ_JAQDZC010000008.1"/>
</dbReference>
<dbReference type="NCBIfam" id="NF033749">
    <property type="entry name" value="bact_hemeryth"/>
    <property type="match status" value="1"/>
</dbReference>
<evidence type="ECO:0000256" key="3">
    <source>
        <dbReference type="ARBA" id="ARBA00022723"/>
    </source>
</evidence>
<name>A0A6H3FEF1_9BACT</name>
<keyword evidence="4" id="KW-0408">Iron</keyword>
<dbReference type="PANTHER" id="PTHR37164">
    <property type="entry name" value="BACTERIOHEMERYTHRIN"/>
    <property type="match status" value="1"/>
</dbReference>
<dbReference type="Gene3D" id="1.20.120.50">
    <property type="entry name" value="Hemerythrin-like"/>
    <property type="match status" value="1"/>
</dbReference>
<evidence type="ECO:0000313" key="8">
    <source>
        <dbReference type="Proteomes" id="UP000292919"/>
    </source>
</evidence>
<keyword evidence="2" id="KW-0813">Transport</keyword>
<dbReference type="GO" id="GO:0005344">
    <property type="term" value="F:oxygen carrier activity"/>
    <property type="evidence" value="ECO:0007669"/>
    <property type="project" value="UniProtKB-KW"/>
</dbReference>
<dbReference type="PANTHER" id="PTHR37164:SF1">
    <property type="entry name" value="BACTERIOHEMERYTHRIN"/>
    <property type="match status" value="1"/>
</dbReference>
<dbReference type="InterPro" id="IPR050669">
    <property type="entry name" value="Hemerythrin"/>
</dbReference>
<dbReference type="PROSITE" id="PS00550">
    <property type="entry name" value="HEMERYTHRINS"/>
    <property type="match status" value="1"/>
</dbReference>
<evidence type="ECO:0000313" key="7">
    <source>
        <dbReference type="EMBL" id="TBH81892.1"/>
    </source>
</evidence>
<accession>A0A6H3FEF1</accession>
<keyword evidence="5" id="KW-0472">Membrane</keyword>
<dbReference type="InterPro" id="IPR012827">
    <property type="entry name" value="Hemerythrin_metal-bd"/>
</dbReference>
<dbReference type="InterPro" id="IPR035938">
    <property type="entry name" value="Hemerythrin-like_sf"/>
</dbReference>
<reference evidence="7 8" key="1">
    <citation type="submission" date="2018-12" db="EMBL/GenBank/DDBJ databases">
        <title>First genome draft of Desulfovibrio legallis sp. nov.</title>
        <authorList>
            <person name="Ben Dhia O."/>
            <person name="Najjari A."/>
            <person name="Ferjani R."/>
            <person name="Fhoula I."/>
            <person name="Fardeau M.-L."/>
            <person name="Boudabbous A."/>
            <person name="Ouzari H.I."/>
        </authorList>
    </citation>
    <scope>NUCLEOTIDE SEQUENCE [LARGE SCALE GENOMIC DNA]</scope>
    <source>
        <strain evidence="7 8">H1T</strain>
    </source>
</reference>
<keyword evidence="5" id="KW-0812">Transmembrane</keyword>
<keyword evidence="8" id="KW-1185">Reference proteome</keyword>
<dbReference type="Proteomes" id="UP000292919">
    <property type="component" value="Unassembled WGS sequence"/>
</dbReference>
<dbReference type="CDD" id="cd12107">
    <property type="entry name" value="Hemerythrin"/>
    <property type="match status" value="1"/>
</dbReference>
<dbReference type="AlphaFoldDB" id="A0A6H3FEF1"/>
<evidence type="ECO:0000256" key="5">
    <source>
        <dbReference type="SAM" id="Phobius"/>
    </source>
</evidence>
<feature type="transmembrane region" description="Helical" evidence="5">
    <location>
        <begin position="25"/>
        <end position="45"/>
    </location>
</feature>
<feature type="domain" description="Hemerythrin-like" evidence="6">
    <location>
        <begin position="214"/>
        <end position="329"/>
    </location>
</feature>
<dbReference type="EMBL" id="SIXC01000001">
    <property type="protein sequence ID" value="TBH81892.1"/>
    <property type="molecule type" value="Genomic_DNA"/>
</dbReference>
<keyword evidence="2" id="KW-0561">Oxygen transport</keyword>
<dbReference type="InterPro" id="IPR012312">
    <property type="entry name" value="Hemerythrin-like"/>
</dbReference>
<gene>
    <name evidence="7" type="ORF">EB812_01015</name>
</gene>
<keyword evidence="5" id="KW-1133">Transmembrane helix</keyword>
<evidence type="ECO:0000256" key="4">
    <source>
        <dbReference type="ARBA" id="ARBA00023004"/>
    </source>
</evidence>
<dbReference type="SUPFAM" id="SSF47188">
    <property type="entry name" value="Hemerythrin-like"/>
    <property type="match status" value="1"/>
</dbReference>
<keyword evidence="3" id="KW-0479">Metal-binding</keyword>
<dbReference type="Pfam" id="PF01814">
    <property type="entry name" value="Hemerythrin"/>
    <property type="match status" value="1"/>
</dbReference>
<dbReference type="NCBIfam" id="TIGR02481">
    <property type="entry name" value="hemeryth_dom"/>
    <property type="match status" value="1"/>
</dbReference>
<evidence type="ECO:0000259" key="6">
    <source>
        <dbReference type="Pfam" id="PF01814"/>
    </source>
</evidence>
<comment type="caution">
    <text evidence="7">The sequence shown here is derived from an EMBL/GenBank/DDBJ whole genome shotgun (WGS) entry which is preliminary data.</text>
</comment>
<dbReference type="InterPro" id="IPR016131">
    <property type="entry name" value="Haemerythrin_Fe_BS"/>
</dbReference>
<dbReference type="GO" id="GO:0046872">
    <property type="term" value="F:metal ion binding"/>
    <property type="evidence" value="ECO:0007669"/>
    <property type="project" value="UniProtKB-KW"/>
</dbReference>
<sequence length="338" mass="38171">MPVAVFLLFAAPFVGLSALLLPRSFIFVPLVLAAVLTWGGLLLVYRSLLTPLRRLTTSARAAGDAPLNVQGACPLLREALTALQEREHHRQEDFARMLHEKEENFQEAVEWHEKYSVAITGQRMVRATLDKVADKLKSLAARLPQEAVPEEDAHTRACRVFVTEALENARGELEYCANYLDQMNVFLGETPTAGEKAETDEQDFFQWSESYTTGVPVIDGQHKLLLSYINKLARNVSQGSDPALLLEILDALAGYAFTHFNTEEIFFAASGYTEAGKHIRKHREFRQTVAEFREALDEGRAHIDINLLEFLKVWLIEHIQGMDTGYAPYVRKRMDEHA</sequence>
<protein>
    <submittedName>
        <fullName evidence="7">Bacteriohemerythrin</fullName>
    </submittedName>
</protein>